<name>A0ABU4F665_9ACTN</name>
<protein>
    <submittedName>
        <fullName evidence="2">KTSC domain-containing protein</fullName>
    </submittedName>
</protein>
<dbReference type="InterPro" id="IPR025309">
    <property type="entry name" value="KTSC_dom"/>
</dbReference>
<comment type="caution">
    <text evidence="2">The sequence shown here is derived from an EMBL/GenBank/DDBJ whole genome shotgun (WGS) entry which is preliminary data.</text>
</comment>
<evidence type="ECO:0000313" key="2">
    <source>
        <dbReference type="EMBL" id="MDV7215481.1"/>
    </source>
</evidence>
<sequence length="70" mass="7966">MQRTPVSSSNLASVGYEPSTGVLEIQFRSRSIYQYFNVPTSAYQGLMAARSKGSYHAHFILGRYRYKRLA</sequence>
<dbReference type="RefSeq" id="WP_317770343.1">
    <property type="nucleotide sequence ID" value="NZ_JAWMAJ010000013.1"/>
</dbReference>
<evidence type="ECO:0000313" key="3">
    <source>
        <dbReference type="Proteomes" id="UP001187346"/>
    </source>
</evidence>
<evidence type="ECO:0000259" key="1">
    <source>
        <dbReference type="Pfam" id="PF13619"/>
    </source>
</evidence>
<accession>A0ABU4F665</accession>
<proteinExistence type="predicted"/>
<dbReference type="EMBL" id="JAWMAJ010000013">
    <property type="protein sequence ID" value="MDV7215481.1"/>
    <property type="molecule type" value="Genomic_DNA"/>
</dbReference>
<keyword evidence="3" id="KW-1185">Reference proteome</keyword>
<organism evidence="2 3">
    <name type="scientific">Streptomyces prunicolor</name>
    <dbReference type="NCBI Taxonomy" id="67348"/>
    <lineage>
        <taxon>Bacteria</taxon>
        <taxon>Bacillati</taxon>
        <taxon>Actinomycetota</taxon>
        <taxon>Actinomycetes</taxon>
        <taxon>Kitasatosporales</taxon>
        <taxon>Streptomycetaceae</taxon>
        <taxon>Streptomyces</taxon>
    </lineage>
</organism>
<dbReference type="Proteomes" id="UP001187346">
    <property type="component" value="Unassembled WGS sequence"/>
</dbReference>
<feature type="domain" description="KTSC" evidence="1">
    <location>
        <begin position="7"/>
        <end position="64"/>
    </location>
</feature>
<reference evidence="2 3" key="1">
    <citation type="submission" date="2023-10" db="EMBL/GenBank/DDBJ databases">
        <title>Characterization of rhizosphere-enriched actinobacteria from wheat plants lab-grown on chernevaya soil.</title>
        <authorList>
            <person name="Tikhonova E.N."/>
            <person name="Konopkin A."/>
            <person name="Kravchenko I.K."/>
        </authorList>
    </citation>
    <scope>NUCLEOTIDE SEQUENCE [LARGE SCALE GENOMIC DNA]</scope>
    <source>
        <strain evidence="2 3">RR29</strain>
    </source>
</reference>
<gene>
    <name evidence="2" type="ORF">R5A26_05920</name>
</gene>
<dbReference type="Pfam" id="PF13619">
    <property type="entry name" value="KTSC"/>
    <property type="match status" value="1"/>
</dbReference>